<evidence type="ECO:0000256" key="1">
    <source>
        <dbReference type="SAM" id="MobiDB-lite"/>
    </source>
</evidence>
<name>A0A8J2LLY3_9HEXA</name>
<evidence type="ECO:0000313" key="3">
    <source>
        <dbReference type="Proteomes" id="UP000708208"/>
    </source>
</evidence>
<feature type="region of interest" description="Disordered" evidence="1">
    <location>
        <begin position="136"/>
        <end position="182"/>
    </location>
</feature>
<organism evidence="2 3">
    <name type="scientific">Allacma fusca</name>
    <dbReference type="NCBI Taxonomy" id="39272"/>
    <lineage>
        <taxon>Eukaryota</taxon>
        <taxon>Metazoa</taxon>
        <taxon>Ecdysozoa</taxon>
        <taxon>Arthropoda</taxon>
        <taxon>Hexapoda</taxon>
        <taxon>Collembola</taxon>
        <taxon>Symphypleona</taxon>
        <taxon>Sminthuridae</taxon>
        <taxon>Allacma</taxon>
    </lineage>
</organism>
<dbReference type="AlphaFoldDB" id="A0A8J2LLY3"/>
<dbReference type="Proteomes" id="UP000708208">
    <property type="component" value="Unassembled WGS sequence"/>
</dbReference>
<reference evidence="2" key="1">
    <citation type="submission" date="2021-06" db="EMBL/GenBank/DDBJ databases">
        <authorList>
            <person name="Hodson N. C."/>
            <person name="Mongue J. A."/>
            <person name="Jaron S. K."/>
        </authorList>
    </citation>
    <scope>NUCLEOTIDE SEQUENCE</scope>
</reference>
<feature type="compositionally biased region" description="Polar residues" evidence="1">
    <location>
        <begin position="160"/>
        <end position="173"/>
    </location>
</feature>
<sequence length="231" mass="27167">MDGNHRNSQTIGKWSKDFQTTSYMSFQAGYTPVSMERLTKTFFHFQTHSRSDDLTGFGEDKPVLKKRRVGGSPLAHREIYRQRQLELRLNRNNNWTFIPPSETRDKSSQTLHQTLFELRQDMVRLEGKFLSFPDLPIPNSCPTPDSRRKRKHDSGATEPMTGNYTSNYSSKPTLSMRRGKKRKIQDVIDEDMKPEVALRKTIRPHRINFDFRIRPRNYYPVGADHSLMDWE</sequence>
<keyword evidence="3" id="KW-1185">Reference proteome</keyword>
<protein>
    <submittedName>
        <fullName evidence="2">Uncharacterized protein</fullName>
    </submittedName>
</protein>
<dbReference type="EMBL" id="CAJVCH010571717">
    <property type="protein sequence ID" value="CAG7838338.1"/>
    <property type="molecule type" value="Genomic_DNA"/>
</dbReference>
<accession>A0A8J2LLY3</accession>
<proteinExistence type="predicted"/>
<gene>
    <name evidence="2" type="ORF">AFUS01_LOCUS47317</name>
</gene>
<evidence type="ECO:0000313" key="2">
    <source>
        <dbReference type="EMBL" id="CAG7838338.1"/>
    </source>
</evidence>
<comment type="caution">
    <text evidence="2">The sequence shown here is derived from an EMBL/GenBank/DDBJ whole genome shotgun (WGS) entry which is preliminary data.</text>
</comment>